<organism evidence="2 3">
    <name type="scientific">Rhipicephalus microplus</name>
    <name type="common">Cattle tick</name>
    <name type="synonym">Boophilus microplus</name>
    <dbReference type="NCBI Taxonomy" id="6941"/>
    <lineage>
        <taxon>Eukaryota</taxon>
        <taxon>Metazoa</taxon>
        <taxon>Ecdysozoa</taxon>
        <taxon>Arthropoda</taxon>
        <taxon>Chelicerata</taxon>
        <taxon>Arachnida</taxon>
        <taxon>Acari</taxon>
        <taxon>Parasitiformes</taxon>
        <taxon>Ixodida</taxon>
        <taxon>Ixodoidea</taxon>
        <taxon>Ixodidae</taxon>
        <taxon>Rhipicephalinae</taxon>
        <taxon>Rhipicephalus</taxon>
        <taxon>Boophilus</taxon>
    </lineage>
</organism>
<dbReference type="EMBL" id="JABSTU010000004">
    <property type="protein sequence ID" value="KAH8033302.1"/>
    <property type="molecule type" value="Genomic_DNA"/>
</dbReference>
<reference evidence="2" key="1">
    <citation type="journal article" date="2020" name="Cell">
        <title>Large-Scale Comparative Analyses of Tick Genomes Elucidate Their Genetic Diversity and Vector Capacities.</title>
        <authorList>
            <consortium name="Tick Genome and Microbiome Consortium (TIGMIC)"/>
            <person name="Jia N."/>
            <person name="Wang J."/>
            <person name="Shi W."/>
            <person name="Du L."/>
            <person name="Sun Y."/>
            <person name="Zhan W."/>
            <person name="Jiang J.F."/>
            <person name="Wang Q."/>
            <person name="Zhang B."/>
            <person name="Ji P."/>
            <person name="Bell-Sakyi L."/>
            <person name="Cui X.M."/>
            <person name="Yuan T.T."/>
            <person name="Jiang B.G."/>
            <person name="Yang W.F."/>
            <person name="Lam T.T."/>
            <person name="Chang Q.C."/>
            <person name="Ding S.J."/>
            <person name="Wang X.J."/>
            <person name="Zhu J.G."/>
            <person name="Ruan X.D."/>
            <person name="Zhao L."/>
            <person name="Wei J.T."/>
            <person name="Ye R.Z."/>
            <person name="Que T.C."/>
            <person name="Du C.H."/>
            <person name="Zhou Y.H."/>
            <person name="Cheng J.X."/>
            <person name="Dai P.F."/>
            <person name="Guo W.B."/>
            <person name="Han X.H."/>
            <person name="Huang E.J."/>
            <person name="Li L.F."/>
            <person name="Wei W."/>
            <person name="Gao Y.C."/>
            <person name="Liu J.Z."/>
            <person name="Shao H.Z."/>
            <person name="Wang X."/>
            <person name="Wang C.C."/>
            <person name="Yang T.C."/>
            <person name="Huo Q.B."/>
            <person name="Li W."/>
            <person name="Chen H.Y."/>
            <person name="Chen S.E."/>
            <person name="Zhou L.G."/>
            <person name="Ni X.B."/>
            <person name="Tian J.H."/>
            <person name="Sheng Y."/>
            <person name="Liu T."/>
            <person name="Pan Y.S."/>
            <person name="Xia L.Y."/>
            <person name="Li J."/>
            <person name="Zhao F."/>
            <person name="Cao W.C."/>
        </authorList>
    </citation>
    <scope>NUCLEOTIDE SEQUENCE</scope>
    <source>
        <strain evidence="2">Rmic-2018</strain>
    </source>
</reference>
<comment type="caution">
    <text evidence="2">The sequence shown here is derived from an EMBL/GenBank/DDBJ whole genome shotgun (WGS) entry which is preliminary data.</text>
</comment>
<protein>
    <submittedName>
        <fullName evidence="2">Uncharacterized protein</fullName>
    </submittedName>
</protein>
<evidence type="ECO:0000313" key="3">
    <source>
        <dbReference type="Proteomes" id="UP000821866"/>
    </source>
</evidence>
<feature type="compositionally biased region" description="Low complexity" evidence="1">
    <location>
        <begin position="215"/>
        <end position="231"/>
    </location>
</feature>
<dbReference type="Proteomes" id="UP000821866">
    <property type="component" value="Chromosome 2"/>
</dbReference>
<gene>
    <name evidence="2" type="ORF">HPB51_009413</name>
</gene>
<feature type="region of interest" description="Disordered" evidence="1">
    <location>
        <begin position="196"/>
        <end position="246"/>
    </location>
</feature>
<evidence type="ECO:0000313" key="2">
    <source>
        <dbReference type="EMBL" id="KAH8033302.1"/>
    </source>
</evidence>
<accession>A0A9J6EG13</accession>
<keyword evidence="3" id="KW-1185">Reference proteome</keyword>
<evidence type="ECO:0000256" key="1">
    <source>
        <dbReference type="SAM" id="MobiDB-lite"/>
    </source>
</evidence>
<sequence>MELPRLTLAVALAKRPGVTAVHVNHRRNIMAADVVTPAFLPKLLNIKKLSGVSVTAREPADHRSNVGFLHGVDSDLTGSETGLTTGLASTVPVLSASKDGKTVRLWLTSSQPPDSFTLYGLRLRKRPSTSGTCHPRCVNCAGRHPADAPACPRWREERRLATLVNTAPWPLSRKAVKATVREEYRQVRINAAAVRANLPESPTKEPGLQGPIPVPRRSILPPLSPSFTSPTLSPPAEPRPRIRGTP</sequence>
<dbReference type="AlphaFoldDB" id="A0A9J6EG13"/>
<name>A0A9J6EG13_RHIMP</name>
<proteinExistence type="predicted"/>
<reference evidence="2" key="2">
    <citation type="submission" date="2021-09" db="EMBL/GenBank/DDBJ databases">
        <authorList>
            <person name="Jia N."/>
            <person name="Wang J."/>
            <person name="Shi W."/>
            <person name="Du L."/>
            <person name="Sun Y."/>
            <person name="Zhan W."/>
            <person name="Jiang J."/>
            <person name="Wang Q."/>
            <person name="Zhang B."/>
            <person name="Ji P."/>
            <person name="Sakyi L.B."/>
            <person name="Cui X."/>
            <person name="Yuan T."/>
            <person name="Jiang B."/>
            <person name="Yang W."/>
            <person name="Lam T.T.-Y."/>
            <person name="Chang Q."/>
            <person name="Ding S."/>
            <person name="Wang X."/>
            <person name="Zhu J."/>
            <person name="Ruan X."/>
            <person name="Zhao L."/>
            <person name="Wei J."/>
            <person name="Que T."/>
            <person name="Du C."/>
            <person name="Cheng J."/>
            <person name="Dai P."/>
            <person name="Han X."/>
            <person name="Huang E."/>
            <person name="Gao Y."/>
            <person name="Liu J."/>
            <person name="Shao H."/>
            <person name="Ye R."/>
            <person name="Li L."/>
            <person name="Wei W."/>
            <person name="Wang X."/>
            <person name="Wang C."/>
            <person name="Huo Q."/>
            <person name="Li W."/>
            <person name="Guo W."/>
            <person name="Chen H."/>
            <person name="Chen S."/>
            <person name="Zhou L."/>
            <person name="Zhou L."/>
            <person name="Ni X."/>
            <person name="Tian J."/>
            <person name="Zhou Y."/>
            <person name="Sheng Y."/>
            <person name="Liu T."/>
            <person name="Pan Y."/>
            <person name="Xia L."/>
            <person name="Li J."/>
            <person name="Zhao F."/>
            <person name="Cao W."/>
        </authorList>
    </citation>
    <scope>NUCLEOTIDE SEQUENCE</scope>
    <source>
        <strain evidence="2">Rmic-2018</strain>
        <tissue evidence="2">Larvae</tissue>
    </source>
</reference>